<dbReference type="AlphaFoldDB" id="A0A1T4JY27"/>
<dbReference type="EMBL" id="FUWH01000001">
    <property type="protein sequence ID" value="SJZ35090.1"/>
    <property type="molecule type" value="Genomic_DNA"/>
</dbReference>
<gene>
    <name evidence="2" type="ORF">SAMN04488132_101308</name>
</gene>
<dbReference type="InterPro" id="IPR032560">
    <property type="entry name" value="DUF4932"/>
</dbReference>
<dbReference type="OrthoDB" id="6402335at2"/>
<evidence type="ECO:0000256" key="1">
    <source>
        <dbReference type="SAM" id="SignalP"/>
    </source>
</evidence>
<dbReference type="RefSeq" id="WP_078829650.1">
    <property type="nucleotide sequence ID" value="NZ_FUWH01000001.1"/>
</dbReference>
<feature type="signal peptide" evidence="1">
    <location>
        <begin position="1"/>
        <end position="19"/>
    </location>
</feature>
<keyword evidence="3" id="KW-1185">Reference proteome</keyword>
<dbReference type="Pfam" id="PF16286">
    <property type="entry name" value="DUF4932"/>
    <property type="match status" value="1"/>
</dbReference>
<evidence type="ECO:0000313" key="3">
    <source>
        <dbReference type="Proteomes" id="UP000190888"/>
    </source>
</evidence>
<sequence>MKQLLSFFALLSFCTRVHAQEHTPLPYGSKANSNLTVYVHPGCELMSVVQLLADKYPKSTPSAYYEEMKQYFAPYVNHPAVQWIRSFKKSIYTDFTELGWAFDNFPDIRLTRPEVPNWFRHYGRDSVLQYLELVKQFYKDANFWQFYSSHEPQYKKWSADLYKKIEDSASVSKLTGFYKTEHTAHLYIGIEPLNNWGAHAITNLNNINPGYKDYVAYETGYFNDTASIHGQPRFTAGTETIYHLLWHEGSHIMINDAMKQYEAKVNSLSSLFNGEDEGMKRNNISNWEYCLNENIVRSVVACLFRKYKSYRAYEKTISKEDASDFIYVKKLAPFIWTEYLGTEKYADFNAFFPVMLDYLAKNP</sequence>
<keyword evidence="1" id="KW-0732">Signal</keyword>
<evidence type="ECO:0000313" key="2">
    <source>
        <dbReference type="EMBL" id="SJZ35090.1"/>
    </source>
</evidence>
<dbReference type="Proteomes" id="UP000190888">
    <property type="component" value="Unassembled WGS sequence"/>
</dbReference>
<evidence type="ECO:0008006" key="4">
    <source>
        <dbReference type="Google" id="ProtNLM"/>
    </source>
</evidence>
<reference evidence="2 3" key="1">
    <citation type="submission" date="2017-02" db="EMBL/GenBank/DDBJ databases">
        <authorList>
            <person name="Peterson S.W."/>
        </authorList>
    </citation>
    <scope>NUCLEOTIDE SEQUENCE [LARGE SCALE GENOMIC DNA]</scope>
    <source>
        <strain evidence="2 3">DSM 22335</strain>
    </source>
</reference>
<dbReference type="STRING" id="413434.SAMN04488132_101308"/>
<organism evidence="2 3">
    <name type="scientific">Sediminibacterium ginsengisoli</name>
    <dbReference type="NCBI Taxonomy" id="413434"/>
    <lineage>
        <taxon>Bacteria</taxon>
        <taxon>Pseudomonadati</taxon>
        <taxon>Bacteroidota</taxon>
        <taxon>Chitinophagia</taxon>
        <taxon>Chitinophagales</taxon>
        <taxon>Chitinophagaceae</taxon>
        <taxon>Sediminibacterium</taxon>
    </lineage>
</organism>
<accession>A0A1T4JY27</accession>
<proteinExistence type="predicted"/>
<name>A0A1T4JY27_9BACT</name>
<protein>
    <recommendedName>
        <fullName evidence="4">DUF4932 domain-containing protein</fullName>
    </recommendedName>
</protein>
<feature type="chain" id="PRO_5012933516" description="DUF4932 domain-containing protein" evidence="1">
    <location>
        <begin position="20"/>
        <end position="363"/>
    </location>
</feature>